<dbReference type="AlphaFoldDB" id="A0A7Y9TFI0"/>
<dbReference type="InterPro" id="IPR051317">
    <property type="entry name" value="Gfo/Idh/MocA_oxidoreduct"/>
</dbReference>
<feature type="domain" description="Gfo/Idh/MocA-like oxidoreductase N-terminal" evidence="3">
    <location>
        <begin position="5"/>
        <end position="123"/>
    </location>
</feature>
<dbReference type="PANTHER" id="PTHR43708:SF5">
    <property type="entry name" value="CONSERVED EXPRESSED OXIDOREDUCTASE (EUROFUNG)-RELATED"/>
    <property type="match status" value="1"/>
</dbReference>
<dbReference type="SUPFAM" id="SSF51735">
    <property type="entry name" value="NAD(P)-binding Rossmann-fold domains"/>
    <property type="match status" value="1"/>
</dbReference>
<dbReference type="Pfam" id="PF01408">
    <property type="entry name" value="GFO_IDH_MocA"/>
    <property type="match status" value="1"/>
</dbReference>
<dbReference type="EMBL" id="JACCCW010000001">
    <property type="protein sequence ID" value="NYF78821.1"/>
    <property type="molecule type" value="Genomic_DNA"/>
</dbReference>
<dbReference type="RefSeq" id="WP_246301604.1">
    <property type="nucleotide sequence ID" value="NZ_JACCCW010000001.1"/>
</dbReference>
<dbReference type="PANTHER" id="PTHR43708">
    <property type="entry name" value="CONSERVED EXPRESSED OXIDOREDUCTASE (EUROFUNG)"/>
    <property type="match status" value="1"/>
</dbReference>
<dbReference type="Pfam" id="PF22725">
    <property type="entry name" value="GFO_IDH_MocA_C3"/>
    <property type="match status" value="1"/>
</dbReference>
<dbReference type="SUPFAM" id="SSF55347">
    <property type="entry name" value="Glyceraldehyde-3-phosphate dehydrogenase-like, C-terminal domain"/>
    <property type="match status" value="1"/>
</dbReference>
<comment type="caution">
    <text evidence="5">The sequence shown here is derived from an EMBL/GenBank/DDBJ whole genome shotgun (WGS) entry which is preliminary data.</text>
</comment>
<accession>A0A7Y9TFI0</accession>
<dbReference type="InterPro" id="IPR000683">
    <property type="entry name" value="Gfo/Idh/MocA-like_OxRdtase_N"/>
</dbReference>
<feature type="domain" description="GFO/IDH/MocA-like oxidoreductase" evidence="4">
    <location>
        <begin position="136"/>
        <end position="252"/>
    </location>
</feature>
<dbReference type="InterPro" id="IPR055170">
    <property type="entry name" value="GFO_IDH_MocA-like_dom"/>
</dbReference>
<evidence type="ECO:0000256" key="1">
    <source>
        <dbReference type="ARBA" id="ARBA00010928"/>
    </source>
</evidence>
<evidence type="ECO:0000313" key="5">
    <source>
        <dbReference type="EMBL" id="NYF78821.1"/>
    </source>
</evidence>
<dbReference type="Gene3D" id="3.40.50.720">
    <property type="entry name" value="NAD(P)-binding Rossmann-like Domain"/>
    <property type="match status" value="1"/>
</dbReference>
<evidence type="ECO:0000313" key="6">
    <source>
        <dbReference type="Proteomes" id="UP000589520"/>
    </source>
</evidence>
<keyword evidence="2" id="KW-0560">Oxidoreductase</keyword>
<dbReference type="InterPro" id="IPR036291">
    <property type="entry name" value="NAD(P)-bd_dom_sf"/>
</dbReference>
<dbReference type="GO" id="GO:0000166">
    <property type="term" value="F:nucleotide binding"/>
    <property type="evidence" value="ECO:0007669"/>
    <property type="project" value="InterPro"/>
</dbReference>
<evidence type="ECO:0000259" key="4">
    <source>
        <dbReference type="Pfam" id="PF22725"/>
    </source>
</evidence>
<dbReference type="Gene3D" id="3.30.360.10">
    <property type="entry name" value="Dihydrodipicolinate Reductase, domain 2"/>
    <property type="match status" value="1"/>
</dbReference>
<evidence type="ECO:0000256" key="2">
    <source>
        <dbReference type="ARBA" id="ARBA00023002"/>
    </source>
</evidence>
<sequence>MARPVRFAILGFGLHAVRRLLPAFAKSEHVVLTGMWRRDQAAAVRNCYEHNIAHCFPTREALCASDEVDVVFVTSPDAMHRDDTLLALNHGKAVLCEKPLSMHAHEAEEMVAASDASGLLFGVAQNFRYNRSLEWMREQIATGRIGEPQLASAQFLYPANLAPRTWIADPALACGGPIADVGVHCIDSLRYVLGQDVVSVDTLAHTDDSGSRVETSASLQLAMTGGIAATVSVSARSPYRTFVEVTGSEGILSAESGLTVDRPVDVVLRRGREDVVTKTVDNGDGYTRMLDSFAEAYRGVGSFRATGSDGIHNMRALDAAYKSWRTGMRELL</sequence>
<keyword evidence="6" id="KW-1185">Reference proteome</keyword>
<protein>
    <submittedName>
        <fullName evidence="5">Putative dehydrogenase</fullName>
    </submittedName>
</protein>
<dbReference type="GO" id="GO:0016491">
    <property type="term" value="F:oxidoreductase activity"/>
    <property type="evidence" value="ECO:0007669"/>
    <property type="project" value="UniProtKB-KW"/>
</dbReference>
<organism evidence="5 6">
    <name type="scientific">Granulicella arctica</name>
    <dbReference type="NCBI Taxonomy" id="940613"/>
    <lineage>
        <taxon>Bacteria</taxon>
        <taxon>Pseudomonadati</taxon>
        <taxon>Acidobacteriota</taxon>
        <taxon>Terriglobia</taxon>
        <taxon>Terriglobales</taxon>
        <taxon>Acidobacteriaceae</taxon>
        <taxon>Granulicella</taxon>
    </lineage>
</organism>
<comment type="similarity">
    <text evidence="1">Belongs to the Gfo/Idh/MocA family.</text>
</comment>
<reference evidence="5 6" key="1">
    <citation type="submission" date="2020-07" db="EMBL/GenBank/DDBJ databases">
        <title>Genomic Encyclopedia of Type Strains, Phase IV (KMG-V): Genome sequencing to study the core and pangenomes of soil and plant-associated prokaryotes.</title>
        <authorList>
            <person name="Whitman W."/>
        </authorList>
    </citation>
    <scope>NUCLEOTIDE SEQUENCE [LARGE SCALE GENOMIC DNA]</scope>
    <source>
        <strain evidence="5 6">X4EP2</strain>
    </source>
</reference>
<evidence type="ECO:0000259" key="3">
    <source>
        <dbReference type="Pfam" id="PF01408"/>
    </source>
</evidence>
<gene>
    <name evidence="5" type="ORF">HDF17_001108</name>
</gene>
<dbReference type="Proteomes" id="UP000589520">
    <property type="component" value="Unassembled WGS sequence"/>
</dbReference>
<proteinExistence type="inferred from homology"/>
<name>A0A7Y9TFI0_9BACT</name>